<organism evidence="1 2">
    <name type="scientific">Dreissena polymorpha</name>
    <name type="common">Zebra mussel</name>
    <name type="synonym">Mytilus polymorpha</name>
    <dbReference type="NCBI Taxonomy" id="45954"/>
    <lineage>
        <taxon>Eukaryota</taxon>
        <taxon>Metazoa</taxon>
        <taxon>Spiralia</taxon>
        <taxon>Lophotrochozoa</taxon>
        <taxon>Mollusca</taxon>
        <taxon>Bivalvia</taxon>
        <taxon>Autobranchia</taxon>
        <taxon>Heteroconchia</taxon>
        <taxon>Euheterodonta</taxon>
        <taxon>Imparidentia</taxon>
        <taxon>Neoheterodontei</taxon>
        <taxon>Myida</taxon>
        <taxon>Dreissenoidea</taxon>
        <taxon>Dreissenidae</taxon>
        <taxon>Dreissena</taxon>
    </lineage>
</organism>
<accession>A0A9D4N9P6</accession>
<sequence length="92" mass="10761">MMVPRIKEARSKGKTARIAYNTLFVDGSQFGPRTARGNSLQQTAQTQMRRRIMWHHLLLRIVFYYTIHTNHDYISRPNQQRKLATTSSVVLT</sequence>
<protein>
    <submittedName>
        <fullName evidence="1">Uncharacterized protein</fullName>
    </submittedName>
</protein>
<dbReference type="EMBL" id="JAIWYP010000001">
    <property type="protein sequence ID" value="KAH3890396.1"/>
    <property type="molecule type" value="Genomic_DNA"/>
</dbReference>
<proteinExistence type="predicted"/>
<keyword evidence="2" id="KW-1185">Reference proteome</keyword>
<dbReference type="Proteomes" id="UP000828390">
    <property type="component" value="Unassembled WGS sequence"/>
</dbReference>
<reference evidence="1" key="1">
    <citation type="journal article" date="2019" name="bioRxiv">
        <title>The Genome of the Zebra Mussel, Dreissena polymorpha: A Resource for Invasive Species Research.</title>
        <authorList>
            <person name="McCartney M.A."/>
            <person name="Auch B."/>
            <person name="Kono T."/>
            <person name="Mallez S."/>
            <person name="Zhang Y."/>
            <person name="Obille A."/>
            <person name="Becker A."/>
            <person name="Abrahante J.E."/>
            <person name="Garbe J."/>
            <person name="Badalamenti J.P."/>
            <person name="Herman A."/>
            <person name="Mangelson H."/>
            <person name="Liachko I."/>
            <person name="Sullivan S."/>
            <person name="Sone E.D."/>
            <person name="Koren S."/>
            <person name="Silverstein K.A.T."/>
            <person name="Beckman K.B."/>
            <person name="Gohl D.M."/>
        </authorList>
    </citation>
    <scope>NUCLEOTIDE SEQUENCE</scope>
    <source>
        <strain evidence="1">Duluth1</strain>
        <tissue evidence="1">Whole animal</tissue>
    </source>
</reference>
<dbReference type="AlphaFoldDB" id="A0A9D4N9P6"/>
<gene>
    <name evidence="1" type="ORF">DPMN_014477</name>
</gene>
<evidence type="ECO:0000313" key="2">
    <source>
        <dbReference type="Proteomes" id="UP000828390"/>
    </source>
</evidence>
<comment type="caution">
    <text evidence="1">The sequence shown here is derived from an EMBL/GenBank/DDBJ whole genome shotgun (WGS) entry which is preliminary data.</text>
</comment>
<reference evidence="1" key="2">
    <citation type="submission" date="2020-11" db="EMBL/GenBank/DDBJ databases">
        <authorList>
            <person name="McCartney M.A."/>
            <person name="Auch B."/>
            <person name="Kono T."/>
            <person name="Mallez S."/>
            <person name="Becker A."/>
            <person name="Gohl D.M."/>
            <person name="Silverstein K.A.T."/>
            <person name="Koren S."/>
            <person name="Bechman K.B."/>
            <person name="Herman A."/>
            <person name="Abrahante J.E."/>
            <person name="Garbe J."/>
        </authorList>
    </citation>
    <scope>NUCLEOTIDE SEQUENCE</scope>
    <source>
        <strain evidence="1">Duluth1</strain>
        <tissue evidence="1">Whole animal</tissue>
    </source>
</reference>
<evidence type="ECO:0000313" key="1">
    <source>
        <dbReference type="EMBL" id="KAH3890396.1"/>
    </source>
</evidence>
<name>A0A9D4N9P6_DREPO</name>